<dbReference type="PROSITE" id="PS51186">
    <property type="entry name" value="GNAT"/>
    <property type="match status" value="1"/>
</dbReference>
<dbReference type="AlphaFoldDB" id="A0A5P9JZ52"/>
<evidence type="ECO:0000313" key="4">
    <source>
        <dbReference type="EMBL" id="QFU17431.1"/>
    </source>
</evidence>
<dbReference type="Proteomes" id="UP000325614">
    <property type="component" value="Chromosome"/>
</dbReference>
<accession>A0A5P9JZ52</accession>
<evidence type="ECO:0000256" key="2">
    <source>
        <dbReference type="ARBA" id="ARBA00023315"/>
    </source>
</evidence>
<keyword evidence="2" id="KW-0012">Acyltransferase</keyword>
<dbReference type="RefSeq" id="WP_152587065.1">
    <property type="nucleotide sequence ID" value="NZ_CP045423.1"/>
</dbReference>
<dbReference type="EMBL" id="CP045423">
    <property type="protein sequence ID" value="QFU17431.1"/>
    <property type="molecule type" value="Genomic_DNA"/>
</dbReference>
<dbReference type="KEGG" id="mico:GDR74_15075"/>
<dbReference type="Gene3D" id="3.40.630.30">
    <property type="match status" value="1"/>
</dbReference>
<dbReference type="InterPro" id="IPR000182">
    <property type="entry name" value="GNAT_dom"/>
</dbReference>
<protein>
    <submittedName>
        <fullName evidence="4">GNAT family N-acetyltransferase</fullName>
    </submittedName>
</protein>
<dbReference type="InterPro" id="IPR050832">
    <property type="entry name" value="Bact_Acetyltransf"/>
</dbReference>
<sequence length="178" mass="19185">MTFRIDPATVADAEAIARVHVQGWRESYKDLLNPASLAGLSVEERAAMWKEGLAVRDPGTLALVGRTGEGEAVGFAIGGPTRSEGTVPLGTEAEIYAIYLLDRVKRRGLGRALMAGLFAHFVRRGFASAGLWVLRDNGAARRFYEALGGEAGPEQDLELRGQTVTEIAYRFAPIPVLS</sequence>
<dbReference type="CDD" id="cd04301">
    <property type="entry name" value="NAT_SF"/>
    <property type="match status" value="1"/>
</dbReference>
<reference evidence="4 5" key="1">
    <citation type="submission" date="2019-10" db="EMBL/GenBank/DDBJ databases">
        <title>Isolation, Identification of Microvirga thermotolerans HR1, a novel thermophilic bacterium and Comparative Genomics of the genus Microvirga.</title>
        <authorList>
            <person name="Li J."/>
            <person name="Zhang W."/>
            <person name="Lin M."/>
            <person name="Wang J."/>
        </authorList>
    </citation>
    <scope>NUCLEOTIDE SEQUENCE [LARGE SCALE GENOMIC DNA]</scope>
    <source>
        <strain evidence="4 5">HR1</strain>
    </source>
</reference>
<dbReference type="GO" id="GO:0016747">
    <property type="term" value="F:acyltransferase activity, transferring groups other than amino-acyl groups"/>
    <property type="evidence" value="ECO:0007669"/>
    <property type="project" value="InterPro"/>
</dbReference>
<evidence type="ECO:0000313" key="5">
    <source>
        <dbReference type="Proteomes" id="UP000325614"/>
    </source>
</evidence>
<dbReference type="PANTHER" id="PTHR43877">
    <property type="entry name" value="AMINOALKYLPHOSPHONATE N-ACETYLTRANSFERASE-RELATED-RELATED"/>
    <property type="match status" value="1"/>
</dbReference>
<gene>
    <name evidence="4" type="ORF">GDR74_15075</name>
</gene>
<dbReference type="InterPro" id="IPR016181">
    <property type="entry name" value="Acyl_CoA_acyltransferase"/>
</dbReference>
<evidence type="ECO:0000259" key="3">
    <source>
        <dbReference type="PROSITE" id="PS51186"/>
    </source>
</evidence>
<evidence type="ECO:0000256" key="1">
    <source>
        <dbReference type="ARBA" id="ARBA00022679"/>
    </source>
</evidence>
<keyword evidence="5" id="KW-1185">Reference proteome</keyword>
<feature type="domain" description="N-acetyltransferase" evidence="3">
    <location>
        <begin position="3"/>
        <end position="174"/>
    </location>
</feature>
<keyword evidence="1 4" id="KW-0808">Transferase</keyword>
<dbReference type="Pfam" id="PF00583">
    <property type="entry name" value="Acetyltransf_1"/>
    <property type="match status" value="1"/>
</dbReference>
<proteinExistence type="predicted"/>
<name>A0A5P9JZ52_9HYPH</name>
<dbReference type="SUPFAM" id="SSF55729">
    <property type="entry name" value="Acyl-CoA N-acyltransferases (Nat)"/>
    <property type="match status" value="1"/>
</dbReference>
<organism evidence="4 5">
    <name type="scientific">Microvirga thermotolerans</name>
    <dbReference type="NCBI Taxonomy" id="2651334"/>
    <lineage>
        <taxon>Bacteria</taxon>
        <taxon>Pseudomonadati</taxon>
        <taxon>Pseudomonadota</taxon>
        <taxon>Alphaproteobacteria</taxon>
        <taxon>Hyphomicrobiales</taxon>
        <taxon>Methylobacteriaceae</taxon>
        <taxon>Microvirga</taxon>
    </lineage>
</organism>